<name>A0A956M5E0_UNCEI</name>
<reference evidence="2" key="1">
    <citation type="submission" date="2020-04" db="EMBL/GenBank/DDBJ databases">
        <authorList>
            <person name="Zhang T."/>
        </authorList>
    </citation>
    <scope>NUCLEOTIDE SEQUENCE</scope>
    <source>
        <strain evidence="2">HKST-UBA01</strain>
    </source>
</reference>
<dbReference type="AlphaFoldDB" id="A0A956M5E0"/>
<accession>A0A956M5E0</accession>
<evidence type="ECO:0000256" key="1">
    <source>
        <dbReference type="SAM" id="MobiDB-lite"/>
    </source>
</evidence>
<evidence type="ECO:0000313" key="2">
    <source>
        <dbReference type="EMBL" id="MCA9730176.1"/>
    </source>
</evidence>
<gene>
    <name evidence="2" type="ORF">KC729_21000</name>
</gene>
<comment type="caution">
    <text evidence="2">The sequence shown here is derived from an EMBL/GenBank/DDBJ whole genome shotgun (WGS) entry which is preliminary data.</text>
</comment>
<sequence length="63" mass="6825">MNYWCPRCDVYGAGDACWMCGLGQVIWGVSPGTTSGHRHDPSRQHANIGNLSVPIDAPTTPLR</sequence>
<feature type="region of interest" description="Disordered" evidence="1">
    <location>
        <begin position="33"/>
        <end position="63"/>
    </location>
</feature>
<dbReference type="EMBL" id="JAGQHR010001028">
    <property type="protein sequence ID" value="MCA9730176.1"/>
    <property type="molecule type" value="Genomic_DNA"/>
</dbReference>
<dbReference type="Proteomes" id="UP000697710">
    <property type="component" value="Unassembled WGS sequence"/>
</dbReference>
<proteinExistence type="predicted"/>
<reference evidence="2" key="2">
    <citation type="journal article" date="2021" name="Microbiome">
        <title>Successional dynamics and alternative stable states in a saline activated sludge microbial community over 9 years.</title>
        <authorList>
            <person name="Wang Y."/>
            <person name="Ye J."/>
            <person name="Ju F."/>
            <person name="Liu L."/>
            <person name="Boyd J.A."/>
            <person name="Deng Y."/>
            <person name="Parks D.H."/>
            <person name="Jiang X."/>
            <person name="Yin X."/>
            <person name="Woodcroft B.J."/>
            <person name="Tyson G.W."/>
            <person name="Hugenholtz P."/>
            <person name="Polz M.F."/>
            <person name="Zhang T."/>
        </authorList>
    </citation>
    <scope>NUCLEOTIDE SEQUENCE</scope>
    <source>
        <strain evidence="2">HKST-UBA01</strain>
    </source>
</reference>
<protein>
    <submittedName>
        <fullName evidence="2">Uncharacterized protein</fullName>
    </submittedName>
</protein>
<organism evidence="2 3">
    <name type="scientific">Eiseniibacteriota bacterium</name>
    <dbReference type="NCBI Taxonomy" id="2212470"/>
    <lineage>
        <taxon>Bacteria</taxon>
        <taxon>Candidatus Eiseniibacteriota</taxon>
    </lineage>
</organism>
<evidence type="ECO:0000313" key="3">
    <source>
        <dbReference type="Proteomes" id="UP000697710"/>
    </source>
</evidence>